<dbReference type="PANTHER" id="PTHR23504">
    <property type="entry name" value="MAJOR FACILITATOR SUPERFAMILY DOMAIN-CONTAINING PROTEIN 10"/>
    <property type="match status" value="1"/>
</dbReference>
<feature type="transmembrane region" description="Helical" evidence="6">
    <location>
        <begin position="353"/>
        <end position="372"/>
    </location>
</feature>
<dbReference type="CDD" id="cd17330">
    <property type="entry name" value="MFS_SLC46_TetA_like"/>
    <property type="match status" value="1"/>
</dbReference>
<feature type="transmembrane region" description="Helical" evidence="6">
    <location>
        <begin position="379"/>
        <end position="399"/>
    </location>
</feature>
<dbReference type="InterPro" id="IPR036259">
    <property type="entry name" value="MFS_trans_sf"/>
</dbReference>
<dbReference type="EMBL" id="ML121533">
    <property type="protein sequence ID" value="RPB26691.1"/>
    <property type="molecule type" value="Genomic_DNA"/>
</dbReference>
<dbReference type="PANTHER" id="PTHR23504:SF15">
    <property type="entry name" value="MAJOR FACILITATOR SUPERFAMILY (MFS) PROFILE DOMAIN-CONTAINING PROTEIN"/>
    <property type="match status" value="1"/>
</dbReference>
<evidence type="ECO:0000256" key="4">
    <source>
        <dbReference type="ARBA" id="ARBA00022989"/>
    </source>
</evidence>
<dbReference type="GO" id="GO:0016020">
    <property type="term" value="C:membrane"/>
    <property type="evidence" value="ECO:0007669"/>
    <property type="project" value="UniProtKB-SubCell"/>
</dbReference>
<feature type="transmembrane region" description="Helical" evidence="6">
    <location>
        <begin position="443"/>
        <end position="463"/>
    </location>
</feature>
<feature type="transmembrane region" description="Helical" evidence="6">
    <location>
        <begin position="147"/>
        <end position="169"/>
    </location>
</feature>
<name>A0A3N4M179_9PEZI</name>
<feature type="transmembrane region" description="Helical" evidence="6">
    <location>
        <begin position="483"/>
        <end position="503"/>
    </location>
</feature>
<organism evidence="8 9">
    <name type="scientific">Terfezia boudieri ATCC MYA-4762</name>
    <dbReference type="NCBI Taxonomy" id="1051890"/>
    <lineage>
        <taxon>Eukaryota</taxon>
        <taxon>Fungi</taxon>
        <taxon>Dikarya</taxon>
        <taxon>Ascomycota</taxon>
        <taxon>Pezizomycotina</taxon>
        <taxon>Pezizomycetes</taxon>
        <taxon>Pezizales</taxon>
        <taxon>Pezizaceae</taxon>
        <taxon>Terfezia</taxon>
    </lineage>
</organism>
<sequence>MTRSRPNSPSNDFPVRQLVILSICRLCEPIAFCSIFPYIYYMIDSFGIAKNDNEIAMYAGMVTSAFAFAEFLTGMWWGRISDKVGRKPVLIGGLAGTMVSMILFGFAKSFPVALLARAAGGFLNGNIGVIQTTVAEMVPRKEYQPRAYAIMPFIWSIGSIIGPAVGGALADPIRQYPEIFKPGGFFEEYPYSLPNLFASAVLIIGVCVGILFLEETHAELKHQKDHGRELGKRLVALASHPFCRSNEDSGDRRTLIEPDGAVSGATYNTFSEPSSTTASVENEPLCIPPKPLPLKKTFTPQIIHLIISYGILALHTIAFEQLFPVFLSTPKADEAPSSWFKFVGGYGLSTREIGFILTVQGSLAMLIQFILFPPMVRKFGAFHVYIVIMVLYPFSYIFFPYLDFIPDDYKYAGIYTSVVIRILFGSLSYPCNMILLTNSAPSLLVLGTINGIAASVASLARSFGPTISGMLYSYGLDIGYVGLVWWINAGICVIGAVQALWILNPSEEMNTLEDIDDMDEEAVDQIAVEATVRATTAGVACVEECVNEFDIIHRVISNQA</sequence>
<dbReference type="InterPro" id="IPR011701">
    <property type="entry name" value="MFS"/>
</dbReference>
<gene>
    <name evidence="8" type="ORF">L211DRAFT_820442</name>
</gene>
<dbReference type="Proteomes" id="UP000267821">
    <property type="component" value="Unassembled WGS sequence"/>
</dbReference>
<feature type="transmembrane region" description="Helical" evidence="6">
    <location>
        <begin position="20"/>
        <end position="43"/>
    </location>
</feature>
<keyword evidence="5 6" id="KW-0472">Membrane</keyword>
<evidence type="ECO:0000256" key="6">
    <source>
        <dbReference type="SAM" id="Phobius"/>
    </source>
</evidence>
<feature type="transmembrane region" description="Helical" evidence="6">
    <location>
        <begin position="55"/>
        <end position="77"/>
    </location>
</feature>
<dbReference type="InterPro" id="IPR020846">
    <property type="entry name" value="MFS_dom"/>
</dbReference>
<evidence type="ECO:0000256" key="2">
    <source>
        <dbReference type="ARBA" id="ARBA00022448"/>
    </source>
</evidence>
<evidence type="ECO:0000256" key="1">
    <source>
        <dbReference type="ARBA" id="ARBA00004141"/>
    </source>
</evidence>
<reference evidence="8 9" key="1">
    <citation type="journal article" date="2018" name="Nat. Ecol. Evol.">
        <title>Pezizomycetes genomes reveal the molecular basis of ectomycorrhizal truffle lifestyle.</title>
        <authorList>
            <person name="Murat C."/>
            <person name="Payen T."/>
            <person name="Noel B."/>
            <person name="Kuo A."/>
            <person name="Morin E."/>
            <person name="Chen J."/>
            <person name="Kohler A."/>
            <person name="Krizsan K."/>
            <person name="Balestrini R."/>
            <person name="Da Silva C."/>
            <person name="Montanini B."/>
            <person name="Hainaut M."/>
            <person name="Levati E."/>
            <person name="Barry K.W."/>
            <person name="Belfiori B."/>
            <person name="Cichocki N."/>
            <person name="Clum A."/>
            <person name="Dockter R.B."/>
            <person name="Fauchery L."/>
            <person name="Guy J."/>
            <person name="Iotti M."/>
            <person name="Le Tacon F."/>
            <person name="Lindquist E.A."/>
            <person name="Lipzen A."/>
            <person name="Malagnac F."/>
            <person name="Mello A."/>
            <person name="Molinier V."/>
            <person name="Miyauchi S."/>
            <person name="Poulain J."/>
            <person name="Riccioni C."/>
            <person name="Rubini A."/>
            <person name="Sitrit Y."/>
            <person name="Splivallo R."/>
            <person name="Traeger S."/>
            <person name="Wang M."/>
            <person name="Zifcakova L."/>
            <person name="Wipf D."/>
            <person name="Zambonelli A."/>
            <person name="Paolocci F."/>
            <person name="Nowrousian M."/>
            <person name="Ottonello S."/>
            <person name="Baldrian P."/>
            <person name="Spatafora J.W."/>
            <person name="Henrissat B."/>
            <person name="Nagy L.G."/>
            <person name="Aury J.M."/>
            <person name="Wincker P."/>
            <person name="Grigoriev I.V."/>
            <person name="Bonfante P."/>
            <person name="Martin F.M."/>
        </authorList>
    </citation>
    <scope>NUCLEOTIDE SEQUENCE [LARGE SCALE GENOMIC DNA]</scope>
    <source>
        <strain evidence="8 9">ATCC MYA-4762</strain>
    </source>
</reference>
<evidence type="ECO:0000256" key="3">
    <source>
        <dbReference type="ARBA" id="ARBA00022692"/>
    </source>
</evidence>
<keyword evidence="9" id="KW-1185">Reference proteome</keyword>
<dbReference type="Gene3D" id="1.20.1250.20">
    <property type="entry name" value="MFS general substrate transporter like domains"/>
    <property type="match status" value="1"/>
</dbReference>
<feature type="transmembrane region" description="Helical" evidence="6">
    <location>
        <begin position="113"/>
        <end position="135"/>
    </location>
</feature>
<dbReference type="Pfam" id="PF07690">
    <property type="entry name" value="MFS_1"/>
    <property type="match status" value="2"/>
</dbReference>
<evidence type="ECO:0000256" key="5">
    <source>
        <dbReference type="ARBA" id="ARBA00023136"/>
    </source>
</evidence>
<dbReference type="AlphaFoldDB" id="A0A3N4M179"/>
<keyword evidence="4 6" id="KW-1133">Transmembrane helix</keyword>
<feature type="transmembrane region" description="Helical" evidence="6">
    <location>
        <begin position="302"/>
        <end position="323"/>
    </location>
</feature>
<dbReference type="FunCoup" id="A0A3N4M179">
    <property type="interactions" value="56"/>
</dbReference>
<accession>A0A3N4M179</accession>
<evidence type="ECO:0000313" key="8">
    <source>
        <dbReference type="EMBL" id="RPB26691.1"/>
    </source>
</evidence>
<comment type="subcellular location">
    <subcellularLocation>
        <location evidence="1">Membrane</location>
        <topology evidence="1">Multi-pass membrane protein</topology>
    </subcellularLocation>
</comment>
<keyword evidence="3 6" id="KW-0812">Transmembrane</keyword>
<dbReference type="PROSITE" id="PS50850">
    <property type="entry name" value="MFS"/>
    <property type="match status" value="1"/>
</dbReference>
<dbReference type="SUPFAM" id="SSF103473">
    <property type="entry name" value="MFS general substrate transporter"/>
    <property type="match status" value="1"/>
</dbReference>
<feature type="transmembrane region" description="Helical" evidence="6">
    <location>
        <begin position="89"/>
        <end position="107"/>
    </location>
</feature>
<protein>
    <submittedName>
        <fullName evidence="8">MFS general substrate transporter</fullName>
    </submittedName>
</protein>
<evidence type="ECO:0000259" key="7">
    <source>
        <dbReference type="PROSITE" id="PS50850"/>
    </source>
</evidence>
<feature type="domain" description="Major facilitator superfamily (MFS) profile" evidence="7">
    <location>
        <begin position="17"/>
        <end position="507"/>
    </location>
</feature>
<feature type="transmembrane region" description="Helical" evidence="6">
    <location>
        <begin position="411"/>
        <end position="431"/>
    </location>
</feature>
<feature type="transmembrane region" description="Helical" evidence="6">
    <location>
        <begin position="189"/>
        <end position="213"/>
    </location>
</feature>
<dbReference type="OrthoDB" id="10262656at2759"/>
<dbReference type="GO" id="GO:0022857">
    <property type="term" value="F:transmembrane transporter activity"/>
    <property type="evidence" value="ECO:0007669"/>
    <property type="project" value="InterPro"/>
</dbReference>
<keyword evidence="2" id="KW-0813">Transport</keyword>
<proteinExistence type="predicted"/>
<dbReference type="InParanoid" id="A0A3N4M179"/>
<evidence type="ECO:0000313" key="9">
    <source>
        <dbReference type="Proteomes" id="UP000267821"/>
    </source>
</evidence>